<comment type="caution">
    <text evidence="3">The sequence shown here is derived from an EMBL/GenBank/DDBJ whole genome shotgun (WGS) entry which is preliminary data.</text>
</comment>
<feature type="compositionally biased region" description="Polar residues" evidence="1">
    <location>
        <begin position="65"/>
        <end position="85"/>
    </location>
</feature>
<keyword evidence="4" id="KW-1185">Reference proteome</keyword>
<dbReference type="InterPro" id="IPR018961">
    <property type="entry name" value="DnaJ_homolog_subfam-C_membr-28"/>
</dbReference>
<evidence type="ECO:0000259" key="2">
    <source>
        <dbReference type="Pfam" id="PF09350"/>
    </source>
</evidence>
<feature type="region of interest" description="Disordered" evidence="1">
    <location>
        <begin position="53"/>
        <end position="103"/>
    </location>
</feature>
<gene>
    <name evidence="3" type="ORF">FH966_05635</name>
</gene>
<dbReference type="EMBL" id="VJMZ01000001">
    <property type="protein sequence ID" value="TRM11232.1"/>
    <property type="molecule type" value="Genomic_DNA"/>
</dbReference>
<dbReference type="Proteomes" id="UP000319280">
    <property type="component" value="Unassembled WGS sequence"/>
</dbReference>
<reference evidence="3 4" key="1">
    <citation type="submission" date="2019-07" db="EMBL/GenBank/DDBJ databases">
        <title>Genomic analysis of Lentibacillus sp. NKC851-2.</title>
        <authorList>
            <person name="Oh Y.J."/>
        </authorList>
    </citation>
    <scope>NUCLEOTIDE SEQUENCE [LARGE SCALE GENOMIC DNA]</scope>
    <source>
        <strain evidence="3 4">NKC851-2</strain>
    </source>
</reference>
<dbReference type="InterPro" id="IPR052573">
    <property type="entry name" value="DnaJ_C_subfamily_28"/>
</dbReference>
<accession>A0A549YH74</accession>
<protein>
    <submittedName>
        <fullName evidence="3">DUF1992 domain-containing protein</fullName>
    </submittedName>
</protein>
<dbReference type="RefSeq" id="WP_142790389.1">
    <property type="nucleotide sequence ID" value="NZ_VJMZ01000001.1"/>
</dbReference>
<dbReference type="Pfam" id="PF09350">
    <property type="entry name" value="DJC28_CD"/>
    <property type="match status" value="1"/>
</dbReference>
<organism evidence="3 4">
    <name type="scientific">Lentibacillus cibarius</name>
    <dbReference type="NCBI Taxonomy" id="2583219"/>
    <lineage>
        <taxon>Bacteria</taxon>
        <taxon>Bacillati</taxon>
        <taxon>Bacillota</taxon>
        <taxon>Bacilli</taxon>
        <taxon>Bacillales</taxon>
        <taxon>Bacillaceae</taxon>
        <taxon>Lentibacillus</taxon>
    </lineage>
</organism>
<name>A0A549YH74_9BACI</name>
<dbReference type="PANTHER" id="PTHR39158:SF1">
    <property type="entry name" value="DNAJ HOMOLOG SUBFAMILY C MEMBER 28"/>
    <property type="match status" value="1"/>
</dbReference>
<evidence type="ECO:0000313" key="4">
    <source>
        <dbReference type="Proteomes" id="UP000319280"/>
    </source>
</evidence>
<feature type="domain" description="DnaJ homologue subfamily C member 28 conserved" evidence="2">
    <location>
        <begin position="4"/>
        <end position="65"/>
    </location>
</feature>
<evidence type="ECO:0000313" key="3">
    <source>
        <dbReference type="EMBL" id="TRM11232.1"/>
    </source>
</evidence>
<dbReference type="AlphaFoldDB" id="A0A549YH74"/>
<sequence length="120" mass="13617">MYLIVEDKIKEAIENGDFDDLPGKGKKLDLRDELPGLSPELNQAYKMLKNAGFVPEENEDKKTGESTTSGDLLTYATGETQNSKAQKQKEAEAFVQKRKLHHNSAYQTYRQKILKRLSRG</sequence>
<proteinExistence type="predicted"/>
<evidence type="ECO:0000256" key="1">
    <source>
        <dbReference type="SAM" id="MobiDB-lite"/>
    </source>
</evidence>
<dbReference type="PANTHER" id="PTHR39158">
    <property type="entry name" value="OS08G0560600 PROTEIN"/>
    <property type="match status" value="1"/>
</dbReference>